<evidence type="ECO:0000259" key="1">
    <source>
        <dbReference type="Pfam" id="PF22882"/>
    </source>
</evidence>
<dbReference type="Pfam" id="PF22882">
    <property type="entry name" value="GT-D-like"/>
    <property type="match status" value="1"/>
</dbReference>
<dbReference type="EMBL" id="DNZF01000081">
    <property type="protein sequence ID" value="HBK53027.1"/>
    <property type="molecule type" value="Genomic_DNA"/>
</dbReference>
<dbReference type="InterPro" id="IPR049785">
    <property type="entry name" value="GT-D-like_firm"/>
</dbReference>
<accession>A0A354YXS6</accession>
<comment type="caution">
    <text evidence="2">The sequence shown here is derived from an EMBL/GenBank/DDBJ whole genome shotgun (WGS) entry which is preliminary data.</text>
</comment>
<proteinExistence type="predicted"/>
<evidence type="ECO:0000313" key="2">
    <source>
        <dbReference type="EMBL" id="HBK53027.1"/>
    </source>
</evidence>
<sequence length="289" mass="32487">MGDSATVRIRVGRSSRVSLIPGSSPYSIREAPIVSFQTPWLNSAQLMHKIWLALEKKQGLSVVSIGQTEAFVMAQYVLFSEEEFLSHREAEIANQGSREGFMHRGIRFPNVAARDEAVEAVRKADIVGYNTIEPVARDLTERVFALHQIHPSFYFEAHLRRVFMFSQKERFERILAGRRILLIGALAPQVSLVLNTKLKRRLGFEIAAAIPLYEFEEIPWVKEQIARYNFDLCLLGAGVNAVILSSYIARHLGKVAVDLGSGMESLITGKIVTDSFINEVIGLDRLLQM</sequence>
<dbReference type="RefSeq" id="WP_061213956.1">
    <property type="nucleotide sequence ID" value="NZ_DCDX01000144.1"/>
</dbReference>
<dbReference type="NCBIfam" id="NF040628">
    <property type="entry name" value="GT-D_rel"/>
    <property type="match status" value="1"/>
</dbReference>
<evidence type="ECO:0000313" key="3">
    <source>
        <dbReference type="Proteomes" id="UP000263273"/>
    </source>
</evidence>
<dbReference type="AlphaFoldDB" id="A0A354YXS6"/>
<dbReference type="Proteomes" id="UP000263273">
    <property type="component" value="Unassembled WGS sequence"/>
</dbReference>
<protein>
    <recommendedName>
        <fullName evidence="1">GT-D fold-like domain-containing protein</fullName>
    </recommendedName>
</protein>
<feature type="domain" description="GT-D fold-like" evidence="1">
    <location>
        <begin position="41"/>
        <end position="265"/>
    </location>
</feature>
<dbReference type="InterPro" id="IPR055171">
    <property type="entry name" value="GT-D-like"/>
</dbReference>
<gene>
    <name evidence="2" type="ORF">DDZ44_03700</name>
</gene>
<reference evidence="2 3" key="1">
    <citation type="journal article" date="2018" name="Nat. Biotechnol.">
        <title>A standardized bacterial taxonomy based on genome phylogeny substantially revises the tree of life.</title>
        <authorList>
            <person name="Parks D.H."/>
            <person name="Chuvochina M."/>
            <person name="Waite D.W."/>
            <person name="Rinke C."/>
            <person name="Skarshewski A."/>
            <person name="Chaumeil P.A."/>
            <person name="Hugenholtz P."/>
        </authorList>
    </citation>
    <scope>NUCLEOTIDE SEQUENCE [LARGE SCALE GENOMIC DNA]</scope>
    <source>
        <strain evidence="2">UBA10948</strain>
    </source>
</reference>
<name>A0A354YXS6_9FIRM</name>
<organism evidence="2 3">
    <name type="scientific">Syntrophomonas wolfei</name>
    <dbReference type="NCBI Taxonomy" id="863"/>
    <lineage>
        <taxon>Bacteria</taxon>
        <taxon>Bacillati</taxon>
        <taxon>Bacillota</taxon>
        <taxon>Clostridia</taxon>
        <taxon>Eubacteriales</taxon>
        <taxon>Syntrophomonadaceae</taxon>
        <taxon>Syntrophomonas</taxon>
    </lineage>
</organism>